<evidence type="ECO:0000256" key="2">
    <source>
        <dbReference type="ARBA" id="ARBA00022676"/>
    </source>
</evidence>
<dbReference type="PANTHER" id="PTHR31306">
    <property type="entry name" value="ALPHA-1,6-MANNOSYLTRANSFERASE MNN11-RELATED"/>
    <property type="match status" value="1"/>
</dbReference>
<sequence>MHLHISRRSKLLAMKQALTLSPYALWMDGDAVFARFDRPVLSTLLHLSHGKDALLSTEFTVPLNVTEKQLDTQQARVDLNSGVMLMRSTAWSRSFLDRVYHDAPYTSHWGAIFGYFDQAAITHFQRTHAKEWVQHVRVAHFRHWNGGKRVLGKSMIYHAAGGQGVADKYDKVLNMCLVLTCKHVPQKCWRGSIFKGKGRDYHSRERSGLQGTAGA</sequence>
<protein>
    <recommendedName>
        <fullName evidence="6">Nucleotide-diphospho-sugar transferase domain-containing protein</fullName>
    </recommendedName>
</protein>
<dbReference type="InterPro" id="IPR029044">
    <property type="entry name" value="Nucleotide-diphossugar_trans"/>
</dbReference>
<evidence type="ECO:0000313" key="5">
    <source>
        <dbReference type="Proteomes" id="UP000815325"/>
    </source>
</evidence>
<evidence type="ECO:0008006" key="6">
    <source>
        <dbReference type="Google" id="ProtNLM"/>
    </source>
</evidence>
<evidence type="ECO:0000256" key="1">
    <source>
        <dbReference type="ARBA" id="ARBA00005664"/>
    </source>
</evidence>
<dbReference type="PANTHER" id="PTHR31306:SF11">
    <property type="entry name" value="NUCLEOTIDE-DIPHOSPHO-SUGAR TRANSFERASE DOMAIN-CONTAINING PROTEIN"/>
    <property type="match status" value="1"/>
</dbReference>
<gene>
    <name evidence="4" type="ORF">DUNSADRAFT_18691</name>
</gene>
<comment type="similarity">
    <text evidence="1">Belongs to the glycosyltransferase 34 family.</text>
</comment>
<dbReference type="InterPro" id="IPR008630">
    <property type="entry name" value="Glyco_trans_34"/>
</dbReference>
<keyword evidence="2" id="KW-0328">Glycosyltransferase</keyword>
<dbReference type="Gene3D" id="3.90.550.10">
    <property type="entry name" value="Spore Coat Polysaccharide Biosynthesis Protein SpsA, Chain A"/>
    <property type="match status" value="1"/>
</dbReference>
<name>A0ABQ7FZP2_DUNSA</name>
<organism evidence="4 5">
    <name type="scientific">Dunaliella salina</name>
    <name type="common">Green alga</name>
    <name type="synonym">Protococcus salinus</name>
    <dbReference type="NCBI Taxonomy" id="3046"/>
    <lineage>
        <taxon>Eukaryota</taxon>
        <taxon>Viridiplantae</taxon>
        <taxon>Chlorophyta</taxon>
        <taxon>core chlorophytes</taxon>
        <taxon>Chlorophyceae</taxon>
        <taxon>CS clade</taxon>
        <taxon>Chlamydomonadales</taxon>
        <taxon>Dunaliellaceae</taxon>
        <taxon>Dunaliella</taxon>
    </lineage>
</organism>
<proteinExistence type="inferred from homology"/>
<dbReference type="Pfam" id="PF05637">
    <property type="entry name" value="Glyco_transf_34"/>
    <property type="match status" value="1"/>
</dbReference>
<dbReference type="EMBL" id="MU070418">
    <property type="protein sequence ID" value="KAF5827820.1"/>
    <property type="molecule type" value="Genomic_DNA"/>
</dbReference>
<keyword evidence="5" id="KW-1185">Reference proteome</keyword>
<comment type="caution">
    <text evidence="4">The sequence shown here is derived from an EMBL/GenBank/DDBJ whole genome shotgun (WGS) entry which is preliminary data.</text>
</comment>
<keyword evidence="3" id="KW-0808">Transferase</keyword>
<accession>A0ABQ7FZP2</accession>
<evidence type="ECO:0000256" key="3">
    <source>
        <dbReference type="ARBA" id="ARBA00022679"/>
    </source>
</evidence>
<dbReference type="Proteomes" id="UP000815325">
    <property type="component" value="Unassembled WGS sequence"/>
</dbReference>
<reference evidence="4" key="1">
    <citation type="submission" date="2017-08" db="EMBL/GenBank/DDBJ databases">
        <authorList>
            <person name="Polle J.E."/>
            <person name="Barry K."/>
            <person name="Cushman J."/>
            <person name="Schmutz J."/>
            <person name="Tran D."/>
            <person name="Hathwaick L.T."/>
            <person name="Yim W.C."/>
            <person name="Jenkins J."/>
            <person name="Mckie-Krisberg Z.M."/>
            <person name="Prochnik S."/>
            <person name="Lindquist E."/>
            <person name="Dockter R.B."/>
            <person name="Adam C."/>
            <person name="Molina H."/>
            <person name="Bunkerborg J."/>
            <person name="Jin E."/>
            <person name="Buchheim M."/>
            <person name="Magnuson J."/>
        </authorList>
    </citation>
    <scope>NUCLEOTIDE SEQUENCE</scope>
    <source>
        <strain evidence="4">CCAP 19/18</strain>
    </source>
</reference>
<evidence type="ECO:0000313" key="4">
    <source>
        <dbReference type="EMBL" id="KAF5827820.1"/>
    </source>
</evidence>